<protein>
    <submittedName>
        <fullName evidence="2">Uncharacterized protein</fullName>
    </submittedName>
</protein>
<keyword evidence="3" id="KW-1185">Reference proteome</keyword>
<evidence type="ECO:0000313" key="2">
    <source>
        <dbReference type="EMBL" id="KAK4516422.1"/>
    </source>
</evidence>
<evidence type="ECO:0000313" key="3">
    <source>
        <dbReference type="Proteomes" id="UP001304243"/>
    </source>
</evidence>
<accession>A0AAN7DFC0</accession>
<comment type="caution">
    <text evidence="2">The sequence shown here is derived from an EMBL/GenBank/DDBJ whole genome shotgun (WGS) entry which is preliminary data.</text>
</comment>
<proteinExistence type="predicted"/>
<dbReference type="GeneID" id="89955080"/>
<dbReference type="RefSeq" id="XP_064683088.1">
    <property type="nucleotide sequence ID" value="XM_064830586.1"/>
</dbReference>
<feature type="compositionally biased region" description="Low complexity" evidence="1">
    <location>
        <begin position="140"/>
        <end position="181"/>
    </location>
</feature>
<reference evidence="2 3" key="1">
    <citation type="submission" date="2022-11" db="EMBL/GenBank/DDBJ databases">
        <title>Mucor velutinosus strain NIH1002 WGS.</title>
        <authorList>
            <person name="Subramanian P."/>
            <person name="Mullikin J.C."/>
            <person name="Segre J.A."/>
            <person name="Zelazny A.M."/>
        </authorList>
    </citation>
    <scope>NUCLEOTIDE SEQUENCE [LARGE SCALE GENOMIC DNA]</scope>
    <source>
        <strain evidence="2 3">NIH1002</strain>
    </source>
</reference>
<name>A0AAN7DFC0_9FUNG</name>
<dbReference type="EMBL" id="JASEJX010000014">
    <property type="protein sequence ID" value="KAK4516422.1"/>
    <property type="molecule type" value="Genomic_DNA"/>
</dbReference>
<dbReference type="Proteomes" id="UP001304243">
    <property type="component" value="Unassembled WGS sequence"/>
</dbReference>
<gene>
    <name evidence="2" type="ORF">ATC70_011394</name>
</gene>
<sequence>MWSKKSTLQSTNNRSAPCTIFSTTTLSPRQIANKAYTLGCKKLDRDDKRSKQQYHVRERLLLCNTISKAEEMLNARTRRTNRRVMSAEDEEEENYTNSSHMKPHHHSNSEHHSPLRNSSDDLDEEEEESIQHTPPSHIPSLSSNITASTTSTSIASSPSTSSTSLPNTTPNSSSSNSNLLPRDCRITITPNSEIVTSPIATII</sequence>
<organism evidence="2 3">
    <name type="scientific">Mucor velutinosus</name>
    <dbReference type="NCBI Taxonomy" id="708070"/>
    <lineage>
        <taxon>Eukaryota</taxon>
        <taxon>Fungi</taxon>
        <taxon>Fungi incertae sedis</taxon>
        <taxon>Mucoromycota</taxon>
        <taxon>Mucoromycotina</taxon>
        <taxon>Mucoromycetes</taxon>
        <taxon>Mucorales</taxon>
        <taxon>Mucorineae</taxon>
        <taxon>Mucoraceae</taxon>
        <taxon>Mucor</taxon>
    </lineage>
</organism>
<evidence type="ECO:0000256" key="1">
    <source>
        <dbReference type="SAM" id="MobiDB-lite"/>
    </source>
</evidence>
<feature type="region of interest" description="Disordered" evidence="1">
    <location>
        <begin position="77"/>
        <end position="182"/>
    </location>
</feature>
<dbReference type="AlphaFoldDB" id="A0AAN7DFC0"/>